<protein>
    <recommendedName>
        <fullName evidence="4">Putative HTH-type transcriptional regulatory protein Igag_0021</fullName>
    </recommendedName>
</protein>
<gene>
    <name evidence="6" type="ordered locus">Igag_0021</name>
</gene>
<dbReference type="InterPro" id="IPR020886">
    <property type="entry name" value="MTH_967-like"/>
</dbReference>
<dbReference type="SUPFAM" id="SSF47413">
    <property type="entry name" value="lambda repressor-like DNA-binding domains"/>
    <property type="match status" value="1"/>
</dbReference>
<evidence type="ECO:0000259" key="5">
    <source>
        <dbReference type="PROSITE" id="PS50943"/>
    </source>
</evidence>
<dbReference type="InterPro" id="IPR059051">
    <property type="entry name" value="MTH_967_PDDEXK"/>
</dbReference>
<dbReference type="EMBL" id="CP002098">
    <property type="protein sequence ID" value="ADM26874.1"/>
    <property type="molecule type" value="Genomic_DNA"/>
</dbReference>
<evidence type="ECO:0000256" key="1">
    <source>
        <dbReference type="ARBA" id="ARBA00023015"/>
    </source>
</evidence>
<dbReference type="STRING" id="583356.Igag_0021"/>
<keyword evidence="7" id="KW-1185">Reference proteome</keyword>
<keyword evidence="1 4" id="KW-0805">Transcription regulation</keyword>
<dbReference type="AlphaFoldDB" id="E0SPD1"/>
<keyword evidence="2 4" id="KW-0238">DNA-binding</keyword>
<dbReference type="Gene3D" id="1.10.260.40">
    <property type="entry name" value="lambda repressor-like DNA-binding domains"/>
    <property type="match status" value="1"/>
</dbReference>
<dbReference type="GO" id="GO:0003700">
    <property type="term" value="F:DNA-binding transcription factor activity"/>
    <property type="evidence" value="ECO:0007669"/>
    <property type="project" value="UniProtKB-UniRule"/>
</dbReference>
<dbReference type="Pfam" id="PF26553">
    <property type="entry name" value="PDDEXK_19"/>
    <property type="match status" value="1"/>
</dbReference>
<proteinExistence type="inferred from homology"/>
<dbReference type="Proteomes" id="UP000001304">
    <property type="component" value="Chromosome"/>
</dbReference>
<dbReference type="InterPro" id="IPR010982">
    <property type="entry name" value="Lambda_DNA-bd_dom_sf"/>
</dbReference>
<dbReference type="BioCyc" id="IAGG583356:GHAH-22-MONOMER"/>
<dbReference type="GO" id="GO:0003677">
    <property type="term" value="F:DNA binding"/>
    <property type="evidence" value="ECO:0007669"/>
    <property type="project" value="UniProtKB-KW"/>
</dbReference>
<dbReference type="KEGG" id="iag:Igag_0021"/>
<evidence type="ECO:0000313" key="7">
    <source>
        <dbReference type="Proteomes" id="UP000001304"/>
    </source>
</evidence>
<evidence type="ECO:0000256" key="3">
    <source>
        <dbReference type="ARBA" id="ARBA00023163"/>
    </source>
</evidence>
<dbReference type="Pfam" id="PF01381">
    <property type="entry name" value="HTH_3"/>
    <property type="match status" value="1"/>
</dbReference>
<dbReference type="SMART" id="SM00530">
    <property type="entry name" value="HTH_XRE"/>
    <property type="match status" value="1"/>
</dbReference>
<dbReference type="CDD" id="cd00093">
    <property type="entry name" value="HTH_XRE"/>
    <property type="match status" value="1"/>
</dbReference>
<dbReference type="HOGENOM" id="CLU_827963_0_0_2"/>
<accession>E0SPD1</accession>
<feature type="domain" description="HTH cro/C1-type" evidence="5">
    <location>
        <begin position="143"/>
        <end position="197"/>
    </location>
</feature>
<keyword evidence="3 4" id="KW-0804">Transcription</keyword>
<dbReference type="HAMAP" id="MF_00584">
    <property type="entry name" value="HTH_type_cro_C1"/>
    <property type="match status" value="1"/>
</dbReference>
<sequence>MVVRIMQKFSGARETNRDEIIERLSRLGLRILHHFSFPMDERRAIDIVAIYRDGKLLVKHSQKVSSKGTVFQELKRISRLLDINVLFIADQFNNEDILDDVLYVRDRIGIVSTNTIRRLSEGKKIYIYEYNGMYYIKIDGEKLRKIRLERRYSLNELAKHVGVSVKALQKYEENEIDMSVEKAYRFLEIFGDDFEEVLSDIDIFSDRITKAEGHEEGIVLRRKENDKRYEIAQKLSKVVSRVEVFDTLPADIIAKVNNFAKIFVAYISKNIDLNQVSMKCRENRALAESFDGIALSVTNSDRERDVINEIERFTEVYPESAINDLIKEIAKNIHR</sequence>
<evidence type="ECO:0000256" key="2">
    <source>
        <dbReference type="ARBA" id="ARBA00023125"/>
    </source>
</evidence>
<evidence type="ECO:0000313" key="6">
    <source>
        <dbReference type="EMBL" id="ADM26874.1"/>
    </source>
</evidence>
<dbReference type="InterPro" id="IPR001387">
    <property type="entry name" value="Cro/C1-type_HTH"/>
</dbReference>
<reference evidence="6 7" key="1">
    <citation type="journal article" date="2010" name="Stand. Genomic Sci.">
        <title>Complete genome sequence of Ignisphaera aggregans type strain (AQ1.S1).</title>
        <authorList>
            <person name="Goker M."/>
            <person name="Held B."/>
            <person name="Lapidus A."/>
            <person name="Nolan M."/>
            <person name="Spring S."/>
            <person name="Yasawong M."/>
            <person name="Lucas S."/>
            <person name="Glavina Del Rio T."/>
            <person name="Tice H."/>
            <person name="Cheng J.F."/>
            <person name="Goodwin L."/>
            <person name="Tapia R."/>
            <person name="Pitluck S."/>
            <person name="Liolios K."/>
            <person name="Ivanova N."/>
            <person name="Mavromatis K."/>
            <person name="Mikhailova N."/>
            <person name="Pati A."/>
            <person name="Chen A."/>
            <person name="Palaniappan K."/>
            <person name="Brambilla E."/>
            <person name="Land M."/>
            <person name="Hauser L."/>
            <person name="Chang Y.J."/>
            <person name="Jeffries C.D."/>
            <person name="Brettin T."/>
            <person name="Detter J.C."/>
            <person name="Han C."/>
            <person name="Rohde M."/>
            <person name="Sikorski J."/>
            <person name="Woyke T."/>
            <person name="Bristow J."/>
            <person name="Eisen J.A."/>
            <person name="Markowitz V."/>
            <person name="Hugenholtz P."/>
            <person name="Kyrpides N.C."/>
            <person name="Klenk H.P."/>
        </authorList>
    </citation>
    <scope>NUCLEOTIDE SEQUENCE [LARGE SCALE GENOMIC DNA]</scope>
    <source>
        <strain evidence="7">DSM 17230 / JCM 13409 / AQ1.S1</strain>
    </source>
</reference>
<name>E0SPD1_IGNAA</name>
<evidence type="ECO:0000256" key="4">
    <source>
        <dbReference type="HAMAP-Rule" id="MF_00584"/>
    </source>
</evidence>
<organism evidence="6 7">
    <name type="scientific">Ignisphaera aggregans (strain DSM 17230 / JCM 13409 / AQ1.S1)</name>
    <dbReference type="NCBI Taxonomy" id="583356"/>
    <lineage>
        <taxon>Archaea</taxon>
        <taxon>Thermoproteota</taxon>
        <taxon>Thermoprotei</taxon>
        <taxon>Desulfurococcales</taxon>
        <taxon>Desulfurococcaceae</taxon>
        <taxon>Ignisphaera</taxon>
    </lineage>
</organism>
<dbReference type="PROSITE" id="PS50943">
    <property type="entry name" value="HTH_CROC1"/>
    <property type="match status" value="1"/>
</dbReference>